<accession>W7Y0D6</accession>
<feature type="domain" description="Apiosidase-like catalytic" evidence="1">
    <location>
        <begin position="140"/>
        <end position="433"/>
    </location>
</feature>
<dbReference type="PANTHER" id="PTHR37836">
    <property type="entry name" value="LMO1036 PROTEIN"/>
    <property type="match status" value="1"/>
</dbReference>
<dbReference type="Pfam" id="PF13204">
    <property type="entry name" value="Apiosidase"/>
    <property type="match status" value="1"/>
</dbReference>
<dbReference type="Proteomes" id="UP000019402">
    <property type="component" value="Unassembled WGS sequence"/>
</dbReference>
<dbReference type="Gene3D" id="3.20.20.80">
    <property type="entry name" value="Glycosidases"/>
    <property type="match status" value="1"/>
</dbReference>
<keyword evidence="3" id="KW-1185">Reference proteome</keyword>
<evidence type="ECO:0000313" key="2">
    <source>
        <dbReference type="EMBL" id="GAF04375.1"/>
    </source>
</evidence>
<dbReference type="Gene3D" id="2.60.40.10">
    <property type="entry name" value="Immunoglobulins"/>
    <property type="match status" value="1"/>
</dbReference>
<evidence type="ECO:0000313" key="3">
    <source>
        <dbReference type="Proteomes" id="UP000019402"/>
    </source>
</evidence>
<evidence type="ECO:0000259" key="1">
    <source>
        <dbReference type="Pfam" id="PF13204"/>
    </source>
</evidence>
<organism evidence="2 3">
    <name type="scientific">Saccharicrinis fermentans DSM 9555 = JCM 21142</name>
    <dbReference type="NCBI Taxonomy" id="869213"/>
    <lineage>
        <taxon>Bacteria</taxon>
        <taxon>Pseudomonadati</taxon>
        <taxon>Bacteroidota</taxon>
        <taxon>Bacteroidia</taxon>
        <taxon>Marinilabiliales</taxon>
        <taxon>Marinilabiliaceae</taxon>
        <taxon>Saccharicrinis</taxon>
    </lineage>
</organism>
<dbReference type="InterPro" id="IPR025277">
    <property type="entry name" value="Apiosidase-like_cat_dom"/>
</dbReference>
<dbReference type="InterPro" id="IPR013783">
    <property type="entry name" value="Ig-like_fold"/>
</dbReference>
<protein>
    <submittedName>
        <fullName evidence="2">Putative endoglucanase</fullName>
    </submittedName>
</protein>
<proteinExistence type="predicted"/>
<dbReference type="EMBL" id="BAMD01000044">
    <property type="protein sequence ID" value="GAF04375.1"/>
    <property type="molecule type" value="Genomic_DNA"/>
</dbReference>
<dbReference type="PANTHER" id="PTHR37836:SF2">
    <property type="entry name" value="DUF4038 DOMAIN-CONTAINING PROTEIN"/>
    <property type="match status" value="1"/>
</dbReference>
<dbReference type="OrthoDB" id="59486at2"/>
<dbReference type="AlphaFoldDB" id="W7Y0D6"/>
<sequence length="562" mass="66117">MKFCDIVSRVVSTVVLCVVWVPIGYGQIKVWKSPSSNNPIVTSQWEVNDLVYKVKRKVEKPFLKEVFARVEGGQKEQRIPLFYNGNNEWVFRYSSAEIGDKHFAIESDIKGLNGIAGKIIVTENKKTGRHGGIVLNKEKPRDFFHEDGTHYFNLAFECDWLFALDYPQEDLAKTTHLLSLIKANGYNQIVMNVYAYGLDLDWVKDEGLKKNPQHNYGCREDIFPFLGSNEHPDYSSLNIDFFKHLDRVISKMHDYDIVSHLMIYVWNKRVSWPALGSEADDMYYKHVIERYQAFPNIVWDVSKEAASKIAFAQNKNIVEHLIERAQMTRALDAYGRLLTVHDFGFCKNHKEWVDFISIQNWKLDLYDLMLKAYKEFPDKPVFNIEHGGYEESPYAIFPGGYSNAEYCLRRNYLCLFAGVYTTYYWQGTSWNAIIHNPFEQGSDVKKPHFEYFKYMRSLFNQVNYENFEPVTKFNSRSYNLTNYKDGMILLYVPKEVHHADIKNQLDNEFNYDSATCQWFNTLTGEFTPEEKVEFKHKYGFWDWRPWRNQADAIYVIRGLEKK</sequence>
<dbReference type="InterPro" id="IPR017853">
    <property type="entry name" value="GH"/>
</dbReference>
<gene>
    <name evidence="2" type="ORF">JCM21142_83077</name>
</gene>
<comment type="caution">
    <text evidence="2">The sequence shown here is derived from an EMBL/GenBank/DDBJ whole genome shotgun (WGS) entry which is preliminary data.</text>
</comment>
<dbReference type="SUPFAM" id="SSF51445">
    <property type="entry name" value="(Trans)glycosidases"/>
    <property type="match status" value="1"/>
</dbReference>
<dbReference type="STRING" id="869213.GCA_000517085_00606"/>
<name>W7Y0D6_9BACT</name>
<dbReference type="eggNOG" id="COG2730">
    <property type="taxonomic scope" value="Bacteria"/>
</dbReference>
<reference evidence="2 3" key="1">
    <citation type="journal article" date="2014" name="Genome Announc.">
        <title>Draft Genome Sequence of Cytophaga fermentans JCM 21142T, a Facultative Anaerobe Isolated from Marine Mud.</title>
        <authorList>
            <person name="Starns D."/>
            <person name="Oshima K."/>
            <person name="Suda W."/>
            <person name="Iino T."/>
            <person name="Yuki M."/>
            <person name="Inoue J."/>
            <person name="Kitamura K."/>
            <person name="Iida T."/>
            <person name="Darby A."/>
            <person name="Hattori M."/>
            <person name="Ohkuma M."/>
        </authorList>
    </citation>
    <scope>NUCLEOTIDE SEQUENCE [LARGE SCALE GENOMIC DNA]</scope>
    <source>
        <strain evidence="2 3">JCM 21142</strain>
    </source>
</reference>